<evidence type="ECO:0000256" key="1">
    <source>
        <dbReference type="SAM" id="Phobius"/>
    </source>
</evidence>
<dbReference type="Gene3D" id="2.120.10.70">
    <property type="entry name" value="Fucose-specific lectin"/>
    <property type="match status" value="2"/>
</dbReference>
<evidence type="ECO:0000313" key="3">
    <source>
        <dbReference type="Proteomes" id="UP001241758"/>
    </source>
</evidence>
<keyword evidence="1" id="KW-0472">Membrane</keyword>
<organism evidence="2 3">
    <name type="scientific">Actinoplanes sandaracinus</name>
    <dbReference type="NCBI Taxonomy" id="3045177"/>
    <lineage>
        <taxon>Bacteria</taxon>
        <taxon>Bacillati</taxon>
        <taxon>Actinomycetota</taxon>
        <taxon>Actinomycetes</taxon>
        <taxon>Micromonosporales</taxon>
        <taxon>Micromonosporaceae</taxon>
        <taxon>Actinoplanes</taxon>
    </lineage>
</organism>
<keyword evidence="1" id="KW-0812">Transmembrane</keyword>
<comment type="caution">
    <text evidence="2">The sequence shown here is derived from an EMBL/GenBank/DDBJ whole genome shotgun (WGS) entry which is preliminary data.</text>
</comment>
<evidence type="ECO:0008006" key="4">
    <source>
        <dbReference type="Google" id="ProtNLM"/>
    </source>
</evidence>
<gene>
    <name evidence="2" type="ORF">QLQ12_36505</name>
</gene>
<dbReference type="SUPFAM" id="SSF89372">
    <property type="entry name" value="Fucose-specific lectin"/>
    <property type="match status" value="2"/>
</dbReference>
<reference evidence="2 3" key="1">
    <citation type="submission" date="2023-05" db="EMBL/GenBank/DDBJ databases">
        <title>Actinoplanes sp. NEAU-A12 genome sequencing.</title>
        <authorList>
            <person name="Wang Z.-S."/>
        </authorList>
    </citation>
    <scope>NUCLEOTIDE SEQUENCE [LARGE SCALE GENOMIC DNA]</scope>
    <source>
        <strain evidence="2 3">NEAU-A12</strain>
    </source>
</reference>
<accession>A0ABT6WWI7</accession>
<keyword evidence="3" id="KW-1185">Reference proteome</keyword>
<name>A0ABT6WWI7_9ACTN</name>
<protein>
    <recommendedName>
        <fullName evidence="4">Exo-alpha-sialidase</fullName>
    </recommendedName>
</protein>
<proteinExistence type="predicted"/>
<dbReference type="EMBL" id="JASCTH010000030">
    <property type="protein sequence ID" value="MDI6104108.1"/>
    <property type="molecule type" value="Genomic_DNA"/>
</dbReference>
<evidence type="ECO:0000313" key="2">
    <source>
        <dbReference type="EMBL" id="MDI6104108.1"/>
    </source>
</evidence>
<feature type="transmembrane region" description="Helical" evidence="1">
    <location>
        <begin position="100"/>
        <end position="122"/>
    </location>
</feature>
<sequence length="466" mass="49043">MRGEWAVRASPIVSVVREYPDVSATGDSYLDCTCNHSKRGSNGILESRKQRQRLVEQRRFRRPGLGKSGFEQRFQQFGRQLQLQQQLVEQRELSMRLRNLALLLPAALLALPAPAAAAPAMAPVDGVGLAKQTSNRLTAAFIDGAGTLNVSWVDGNGPWSRPVRISGDLALPRTPVALAKQTGNRLTAVFNGKNRQMYAAHVDGGGRWTAPVPFGPKDGTPGGAVTLIQTGPDLLTATYVDKFGRLQVTEARGLGDWSHPLAVGGGGGVPGSPVGATLQSNGLLINRLVLGFFDNQSALEIATKNLNTGEWNPPSVVSGPVDHQSVTAVTLAQQDPHIVTAAFVDGDGRINVAWVADVGQWHAPVPISGGSFPRGATVALAKQTKDLLTATAIDNSGRLNVAWVVKRGAWNGPVPVGDPGGLPGGPVALAKQNDSTLTTVLRDQGGGLRVAWVVGTGAWHPPVPIG</sequence>
<dbReference type="RefSeq" id="WP_282765384.1">
    <property type="nucleotide sequence ID" value="NZ_JASCTH010000030.1"/>
</dbReference>
<dbReference type="Proteomes" id="UP001241758">
    <property type="component" value="Unassembled WGS sequence"/>
</dbReference>
<keyword evidence="1" id="KW-1133">Transmembrane helix</keyword>